<accession>A0A2T4CF27</accession>
<feature type="compositionally biased region" description="Basic and acidic residues" evidence="1">
    <location>
        <begin position="389"/>
        <end position="407"/>
    </location>
</feature>
<protein>
    <submittedName>
        <fullName evidence="2">Uncharacterized protein</fullName>
    </submittedName>
</protein>
<reference evidence="2 3" key="1">
    <citation type="submission" date="2016-07" db="EMBL/GenBank/DDBJ databases">
        <title>Multiple horizontal gene transfer events from other fungi enriched the ability of initially mycotrophic Trichoderma (Ascomycota) to feed on dead plant biomass.</title>
        <authorList>
            <consortium name="DOE Joint Genome Institute"/>
            <person name="Aerts A."/>
            <person name="Atanasova L."/>
            <person name="Chenthamara K."/>
            <person name="Zhang J."/>
            <person name="Grujic M."/>
            <person name="Henrissat B."/>
            <person name="Kuo A."/>
            <person name="Salamov A."/>
            <person name="Lipzen A."/>
            <person name="Labutti K."/>
            <person name="Barry K."/>
            <person name="Miao Y."/>
            <person name="Rahimi M.J."/>
            <person name="Shen Q."/>
            <person name="Grigoriev I.V."/>
            <person name="Kubicek C.P."/>
            <person name="Druzhinina I.S."/>
        </authorList>
    </citation>
    <scope>NUCLEOTIDE SEQUENCE [LARGE SCALE GENOMIC DNA]</scope>
    <source>
        <strain evidence="2 3">ATCC 18648</strain>
    </source>
</reference>
<dbReference type="EMBL" id="KZ679127">
    <property type="protein sequence ID" value="PTB80148.1"/>
    <property type="molecule type" value="Genomic_DNA"/>
</dbReference>
<keyword evidence="3" id="KW-1185">Reference proteome</keyword>
<gene>
    <name evidence="2" type="ORF">M440DRAFT_181766</name>
</gene>
<feature type="compositionally biased region" description="Basic and acidic residues" evidence="1">
    <location>
        <begin position="136"/>
        <end position="154"/>
    </location>
</feature>
<evidence type="ECO:0000313" key="3">
    <source>
        <dbReference type="Proteomes" id="UP000240760"/>
    </source>
</evidence>
<organism evidence="2 3">
    <name type="scientific">Trichoderma longibrachiatum ATCC 18648</name>
    <dbReference type="NCBI Taxonomy" id="983965"/>
    <lineage>
        <taxon>Eukaryota</taxon>
        <taxon>Fungi</taxon>
        <taxon>Dikarya</taxon>
        <taxon>Ascomycota</taxon>
        <taxon>Pezizomycotina</taxon>
        <taxon>Sordariomycetes</taxon>
        <taxon>Hypocreomycetidae</taxon>
        <taxon>Hypocreales</taxon>
        <taxon>Hypocreaceae</taxon>
        <taxon>Trichoderma</taxon>
    </lineage>
</organism>
<sequence>MEYLLGRNRRSRLAEEDEQWEWDWKRCYLQPEIVSRDLHDRFNSHKLPMKQPNDFQREVEDCIELAATEQEFLAKLEERKAYHVQEVMRAWRSICAILEANSRLLATHNQDGATHDQDGDQYPDKESVDKEIVDHENADKEPGNKGGDEQHNDSYQHGGQGTGNESTAVGSDALPQDGSATPPSLSLFCLDDITSQVVEGRKRRANETCAEMIQERRRQRHAACIASAPTTAESIAPGSLFCAGIWDPDQLLLSRNLPRRPITSQDELQSATAALVADSPLSNPLERPPDRRQHVPGGQGPGVTEVEVIAVTEMESPERESSGLVEITEPSLTRHTIDGIVRETSPATSVREPMDIDASSEDEDVIMTDAALTEHPAPRKSRTAPRGSRRQEKHGAKNKESLREERSTPLQEQASRVRKKQSRRRPAQGTKPPALLDRLLRSTRSSRRDAGHELWYLGDDATALPVTSAG</sequence>
<feature type="compositionally biased region" description="Basic residues" evidence="1">
    <location>
        <begin position="378"/>
        <end position="388"/>
    </location>
</feature>
<feature type="region of interest" description="Disordered" evidence="1">
    <location>
        <begin position="136"/>
        <end position="185"/>
    </location>
</feature>
<evidence type="ECO:0000256" key="1">
    <source>
        <dbReference type="SAM" id="MobiDB-lite"/>
    </source>
</evidence>
<proteinExistence type="predicted"/>
<dbReference type="AlphaFoldDB" id="A0A2T4CF27"/>
<dbReference type="Proteomes" id="UP000240760">
    <property type="component" value="Unassembled WGS sequence"/>
</dbReference>
<feature type="region of interest" description="Disordered" evidence="1">
    <location>
        <begin position="340"/>
        <end position="470"/>
    </location>
</feature>
<feature type="region of interest" description="Disordered" evidence="1">
    <location>
        <begin position="277"/>
        <end position="304"/>
    </location>
</feature>
<feature type="compositionally biased region" description="Basic residues" evidence="1">
    <location>
        <begin position="416"/>
        <end position="426"/>
    </location>
</feature>
<name>A0A2T4CF27_TRILO</name>
<dbReference type="OrthoDB" id="4366798at2759"/>
<feature type="compositionally biased region" description="Polar residues" evidence="1">
    <location>
        <begin position="155"/>
        <end position="169"/>
    </location>
</feature>
<evidence type="ECO:0000313" key="2">
    <source>
        <dbReference type="EMBL" id="PTB80148.1"/>
    </source>
</evidence>